<protein>
    <submittedName>
        <fullName evidence="2">Zinc finger, CCHC-type, viral movement protein</fullName>
    </submittedName>
</protein>
<name>A0A6L2JXY8_TANCI</name>
<dbReference type="Gene3D" id="3.30.70.270">
    <property type="match status" value="1"/>
</dbReference>
<dbReference type="EMBL" id="BKCJ010001508">
    <property type="protein sequence ID" value="GEU41981.1"/>
    <property type="molecule type" value="Genomic_DNA"/>
</dbReference>
<organism evidence="2">
    <name type="scientific">Tanacetum cinerariifolium</name>
    <name type="common">Dalmatian daisy</name>
    <name type="synonym">Chrysanthemum cinerariifolium</name>
    <dbReference type="NCBI Taxonomy" id="118510"/>
    <lineage>
        <taxon>Eukaryota</taxon>
        <taxon>Viridiplantae</taxon>
        <taxon>Streptophyta</taxon>
        <taxon>Embryophyta</taxon>
        <taxon>Tracheophyta</taxon>
        <taxon>Spermatophyta</taxon>
        <taxon>Magnoliopsida</taxon>
        <taxon>eudicotyledons</taxon>
        <taxon>Gunneridae</taxon>
        <taxon>Pentapetalae</taxon>
        <taxon>asterids</taxon>
        <taxon>campanulids</taxon>
        <taxon>Asterales</taxon>
        <taxon>Asteraceae</taxon>
        <taxon>Asteroideae</taxon>
        <taxon>Anthemideae</taxon>
        <taxon>Anthemidinae</taxon>
        <taxon>Tanacetum</taxon>
    </lineage>
</organism>
<evidence type="ECO:0000313" key="2">
    <source>
        <dbReference type="EMBL" id="GEU41981.1"/>
    </source>
</evidence>
<dbReference type="PANTHER" id="PTHR48435:SF1">
    <property type="entry name" value="POLYPROTEIN"/>
    <property type="match status" value="1"/>
</dbReference>
<gene>
    <name evidence="2" type="ORF">Tci_013959</name>
</gene>
<dbReference type="SUPFAM" id="SSF56672">
    <property type="entry name" value="DNA/RNA polymerases"/>
    <property type="match status" value="1"/>
</dbReference>
<comment type="caution">
    <text evidence="2">The sequence shown here is derived from an EMBL/GenBank/DDBJ whole genome shotgun (WGS) entry which is preliminary data.</text>
</comment>
<dbReference type="InterPro" id="IPR043128">
    <property type="entry name" value="Rev_trsase/Diguanyl_cyclase"/>
</dbReference>
<proteinExistence type="predicted"/>
<dbReference type="PANTHER" id="PTHR48435">
    <property type="entry name" value="POLYPROTEIN"/>
    <property type="match status" value="1"/>
</dbReference>
<accession>A0A6L2JXY8</accession>
<feature type="region of interest" description="Disordered" evidence="1">
    <location>
        <begin position="1"/>
        <end position="33"/>
    </location>
</feature>
<evidence type="ECO:0000256" key="1">
    <source>
        <dbReference type="SAM" id="MobiDB-lite"/>
    </source>
</evidence>
<feature type="region of interest" description="Disordered" evidence="1">
    <location>
        <begin position="828"/>
        <end position="864"/>
    </location>
</feature>
<reference evidence="2" key="1">
    <citation type="journal article" date="2019" name="Sci. Rep.">
        <title>Draft genome of Tanacetum cinerariifolium, the natural source of mosquito coil.</title>
        <authorList>
            <person name="Yamashiro T."/>
            <person name="Shiraishi A."/>
            <person name="Satake H."/>
            <person name="Nakayama K."/>
        </authorList>
    </citation>
    <scope>NUCLEOTIDE SEQUENCE</scope>
</reference>
<dbReference type="AlphaFoldDB" id="A0A6L2JXY8"/>
<sequence>MKNLKNQLQDLERQHKQKRVTSRTDDPWRLPSTPFVGVSFDPQPLPQSYTNTTSPSLNIWASKQRRLKPPARKESTSLQKSQSIADVVTSTKTPDVLPIQKVNPVSMFLNSPTQTEKPKTYQFIAPVIKPQIDYEEFDNAESIEHLFMAKPENAESTRFLTRLQGRLRDWYHSLGEYRQLHIQQSISHEAFMKSLGNEAYRALEARNVTIAQTTLGELYQLILNALVKLCNQKKFLAEFERTGKCLGTTCDDRYLQIKCKDKSSCDCTHTKKKFHSKRFLSLSGKPRFSRQGNKKWKFIRKKKKRVAKHLTEPVDVSDLESLYSLDDEPSDSVLCTIAYSDLSSDDDSDTDSLEGDSDFRVHMINPIPHVLPIQEDPPLPLEKIHLLTDAYAKPISVISFFDTGSSVSILNPNILPDHYWKPHHQNFMAANGKKFVIDKISVPINIRLFPKCVIKIRLLGSSSHGKDLLIGFDILHKLPNLRWTDEDVNPTKASHPRMNPDHYQLAKEECEQLVSQGIIEPTTSPWACKAFYVNKRSEQVRGKRRLVIDYPPLNHFLADDKFPLPQKKSLFQHLADARVLFMFDLKYGFWQLGIKPDDRPKTAFCIPDHHYQWKSHAELLFKFYSLVTKYEIMLSEKKMEVGWKFTVKHVKGTENVLADFLSRPKAYKLEENYVKDASRVQNHTPHFLLMVFSVTSQKEEGSSSNTTQTVPVFDLPEEIVETIGDLTFEKELNYATKCFLLSSSKTMDYASKALGFTQTTQSSTTSTSMTYGDIKGLMARANGVDPDKIPYHVMWNILIWSEGNPDAYRWIEANGQWLYENFDHCEVETSDDDDDARSLWSSDDEEHFDPFEDDPTHPDARWSP</sequence>
<feature type="compositionally biased region" description="Basic and acidic residues" evidence="1">
    <location>
        <begin position="848"/>
        <end position="864"/>
    </location>
</feature>
<dbReference type="InterPro" id="IPR053098">
    <property type="entry name" value="Petuviruses_polyprotein"/>
</dbReference>
<dbReference type="Gene3D" id="3.10.10.10">
    <property type="entry name" value="HIV Type 1 Reverse Transcriptase, subunit A, domain 1"/>
    <property type="match status" value="1"/>
</dbReference>
<dbReference type="InterPro" id="IPR043502">
    <property type="entry name" value="DNA/RNA_pol_sf"/>
</dbReference>